<dbReference type="InterPro" id="IPR018467">
    <property type="entry name" value="CCT_CS"/>
</dbReference>
<dbReference type="AlphaFoldDB" id="A0AAV9F0U9"/>
<organism evidence="1 2">
    <name type="scientific">Acorus calamus</name>
    <name type="common">Sweet flag</name>
    <dbReference type="NCBI Taxonomy" id="4465"/>
    <lineage>
        <taxon>Eukaryota</taxon>
        <taxon>Viridiplantae</taxon>
        <taxon>Streptophyta</taxon>
        <taxon>Embryophyta</taxon>
        <taxon>Tracheophyta</taxon>
        <taxon>Spermatophyta</taxon>
        <taxon>Magnoliopsida</taxon>
        <taxon>Liliopsida</taxon>
        <taxon>Acoraceae</taxon>
        <taxon>Acorus</taxon>
    </lineage>
</organism>
<protein>
    <submittedName>
        <fullName evidence="1">Protein TIFY 9</fullName>
    </submittedName>
</protein>
<reference evidence="1" key="1">
    <citation type="journal article" date="2023" name="Nat. Commun.">
        <title>Diploid and tetraploid genomes of Acorus and the evolution of monocots.</title>
        <authorList>
            <person name="Ma L."/>
            <person name="Liu K.W."/>
            <person name="Li Z."/>
            <person name="Hsiao Y.Y."/>
            <person name="Qi Y."/>
            <person name="Fu T."/>
            <person name="Tang G.D."/>
            <person name="Zhang D."/>
            <person name="Sun W.H."/>
            <person name="Liu D.K."/>
            <person name="Li Y."/>
            <person name="Chen G.Z."/>
            <person name="Liu X.D."/>
            <person name="Liao X.Y."/>
            <person name="Jiang Y.T."/>
            <person name="Yu X."/>
            <person name="Hao Y."/>
            <person name="Huang J."/>
            <person name="Zhao X.W."/>
            <person name="Ke S."/>
            <person name="Chen Y.Y."/>
            <person name="Wu W.L."/>
            <person name="Hsu J.L."/>
            <person name="Lin Y.F."/>
            <person name="Huang M.D."/>
            <person name="Li C.Y."/>
            <person name="Huang L."/>
            <person name="Wang Z.W."/>
            <person name="Zhao X."/>
            <person name="Zhong W.Y."/>
            <person name="Peng D.H."/>
            <person name="Ahmad S."/>
            <person name="Lan S."/>
            <person name="Zhang J.S."/>
            <person name="Tsai W.C."/>
            <person name="Van de Peer Y."/>
            <person name="Liu Z.J."/>
        </authorList>
    </citation>
    <scope>NUCLEOTIDE SEQUENCE</scope>
    <source>
        <strain evidence="1">CP</strain>
    </source>
</reference>
<accession>A0AAV9F0U9</accession>
<dbReference type="EMBL" id="JAUJYO010000004">
    <property type="protein sequence ID" value="KAK1319361.1"/>
    <property type="molecule type" value="Genomic_DNA"/>
</dbReference>
<evidence type="ECO:0000313" key="1">
    <source>
        <dbReference type="EMBL" id="KAK1319361.1"/>
    </source>
</evidence>
<proteinExistence type="predicted"/>
<dbReference type="Proteomes" id="UP001180020">
    <property type="component" value="Unassembled WGS sequence"/>
</dbReference>
<comment type="caution">
    <text evidence="1">The sequence shown here is derived from an EMBL/GenBank/DDBJ whole genome shotgun (WGS) entry which is preliminary data.</text>
</comment>
<dbReference type="Pfam" id="PF09425">
    <property type="entry name" value="Jas_motif"/>
    <property type="match status" value="1"/>
</dbReference>
<name>A0AAV9F0U9_ACOCL</name>
<keyword evidence="2" id="KW-1185">Reference proteome</keyword>
<reference evidence="1" key="2">
    <citation type="submission" date="2023-06" db="EMBL/GenBank/DDBJ databases">
        <authorList>
            <person name="Ma L."/>
            <person name="Liu K.-W."/>
            <person name="Li Z."/>
            <person name="Hsiao Y.-Y."/>
            <person name="Qi Y."/>
            <person name="Fu T."/>
            <person name="Tang G."/>
            <person name="Zhang D."/>
            <person name="Sun W.-H."/>
            <person name="Liu D.-K."/>
            <person name="Li Y."/>
            <person name="Chen G.-Z."/>
            <person name="Liu X.-D."/>
            <person name="Liao X.-Y."/>
            <person name="Jiang Y.-T."/>
            <person name="Yu X."/>
            <person name="Hao Y."/>
            <person name="Huang J."/>
            <person name="Zhao X.-W."/>
            <person name="Ke S."/>
            <person name="Chen Y.-Y."/>
            <person name="Wu W.-L."/>
            <person name="Hsu J.-L."/>
            <person name="Lin Y.-F."/>
            <person name="Huang M.-D."/>
            <person name="Li C.-Y."/>
            <person name="Huang L."/>
            <person name="Wang Z.-W."/>
            <person name="Zhao X."/>
            <person name="Zhong W.-Y."/>
            <person name="Peng D.-H."/>
            <person name="Ahmad S."/>
            <person name="Lan S."/>
            <person name="Zhang J.-S."/>
            <person name="Tsai W.-C."/>
            <person name="Van De Peer Y."/>
            <person name="Liu Z.-J."/>
        </authorList>
    </citation>
    <scope>NUCLEOTIDE SEQUENCE</scope>
    <source>
        <strain evidence="1">CP</strain>
        <tissue evidence="1">Leaves</tissue>
    </source>
</reference>
<gene>
    <name evidence="1" type="primary">TIFY9</name>
    <name evidence="1" type="ORF">QJS10_CPB04g00143</name>
</gene>
<sequence>MCVIFFKTKLKAEKIIKSAEDVLDAANLKRDVEQSNEEDLPIARRRSLRRFLEKRKGRLICVSPYEMGTSNENGKGLDLTFGTF</sequence>
<evidence type="ECO:0000313" key="2">
    <source>
        <dbReference type="Proteomes" id="UP001180020"/>
    </source>
</evidence>